<protein>
    <submittedName>
        <fullName evidence="1">Uncharacterized protein</fullName>
    </submittedName>
</protein>
<keyword evidence="2" id="KW-1185">Reference proteome</keyword>
<accession>A0A7J8E824</accession>
<dbReference type="InterPro" id="IPR043129">
    <property type="entry name" value="ATPase_NBD"/>
</dbReference>
<dbReference type="PANTHER" id="PTHR11937">
    <property type="entry name" value="ACTIN"/>
    <property type="match status" value="1"/>
</dbReference>
<dbReference type="Gene3D" id="3.90.640.10">
    <property type="entry name" value="Actin, Chain A, domain 4"/>
    <property type="match status" value="1"/>
</dbReference>
<organism evidence="1 2">
    <name type="scientific">Rousettus aegyptiacus</name>
    <name type="common">Egyptian fruit bat</name>
    <name type="synonym">Pteropus aegyptiacus</name>
    <dbReference type="NCBI Taxonomy" id="9407"/>
    <lineage>
        <taxon>Eukaryota</taxon>
        <taxon>Metazoa</taxon>
        <taxon>Chordata</taxon>
        <taxon>Craniata</taxon>
        <taxon>Vertebrata</taxon>
        <taxon>Euteleostomi</taxon>
        <taxon>Mammalia</taxon>
        <taxon>Eutheria</taxon>
        <taxon>Laurasiatheria</taxon>
        <taxon>Chiroptera</taxon>
        <taxon>Yinpterochiroptera</taxon>
        <taxon>Pteropodoidea</taxon>
        <taxon>Pteropodidae</taxon>
        <taxon>Rousettinae</taxon>
        <taxon>Rousettus</taxon>
    </lineage>
</organism>
<dbReference type="InterPro" id="IPR004000">
    <property type="entry name" value="Actin"/>
</dbReference>
<sequence length="126" mass="13887">MKILPERGSSSVTTAETTKKLCYVLLDFGNEMAIAASSSSQEKSYELSARQVVSTGNEHFRCPETNPSLSSLAWSPQGFMEQLTMKPDFDIHKDLHPNNVLPRGTTVYPGIADRMQKEITDLAPAP</sequence>
<proteinExistence type="predicted"/>
<comment type="caution">
    <text evidence="1">The sequence shown here is derived from an EMBL/GenBank/DDBJ whole genome shotgun (WGS) entry which is preliminary data.</text>
</comment>
<dbReference type="EMBL" id="JACASE010000010">
    <property type="protein sequence ID" value="KAF6431618.1"/>
    <property type="molecule type" value="Genomic_DNA"/>
</dbReference>
<evidence type="ECO:0000313" key="2">
    <source>
        <dbReference type="Proteomes" id="UP000593571"/>
    </source>
</evidence>
<name>A0A7J8E824_ROUAE</name>
<dbReference type="Gene3D" id="3.30.420.40">
    <property type="match status" value="1"/>
</dbReference>
<dbReference type="SUPFAM" id="SSF53067">
    <property type="entry name" value="Actin-like ATPase domain"/>
    <property type="match status" value="1"/>
</dbReference>
<dbReference type="Pfam" id="PF00022">
    <property type="entry name" value="Actin"/>
    <property type="match status" value="1"/>
</dbReference>
<reference evidence="1 2" key="1">
    <citation type="journal article" date="2020" name="Nature">
        <title>Six reference-quality genomes reveal evolution of bat adaptations.</title>
        <authorList>
            <person name="Jebb D."/>
            <person name="Huang Z."/>
            <person name="Pippel M."/>
            <person name="Hughes G.M."/>
            <person name="Lavrichenko K."/>
            <person name="Devanna P."/>
            <person name="Winkler S."/>
            <person name="Jermiin L.S."/>
            <person name="Skirmuntt E.C."/>
            <person name="Katzourakis A."/>
            <person name="Burkitt-Gray L."/>
            <person name="Ray D.A."/>
            <person name="Sullivan K.A.M."/>
            <person name="Roscito J.G."/>
            <person name="Kirilenko B.M."/>
            <person name="Davalos L.M."/>
            <person name="Corthals A.P."/>
            <person name="Power M.L."/>
            <person name="Jones G."/>
            <person name="Ransome R.D."/>
            <person name="Dechmann D.K.N."/>
            <person name="Locatelli A.G."/>
            <person name="Puechmaille S.J."/>
            <person name="Fedrigo O."/>
            <person name="Jarvis E.D."/>
            <person name="Hiller M."/>
            <person name="Vernes S.C."/>
            <person name="Myers E.W."/>
            <person name="Teeling E.C."/>
        </authorList>
    </citation>
    <scope>NUCLEOTIDE SEQUENCE [LARGE SCALE GENOMIC DNA]</scope>
    <source>
        <strain evidence="1">MRouAeg1</strain>
        <tissue evidence="1">Muscle</tissue>
    </source>
</reference>
<dbReference type="AlphaFoldDB" id="A0A7J8E824"/>
<evidence type="ECO:0000313" key="1">
    <source>
        <dbReference type="EMBL" id="KAF6431618.1"/>
    </source>
</evidence>
<gene>
    <name evidence="1" type="ORF">HJG63_008129</name>
</gene>
<dbReference type="Proteomes" id="UP000593571">
    <property type="component" value="Unassembled WGS sequence"/>
</dbReference>